<dbReference type="Proteomes" id="UP000030763">
    <property type="component" value="Unassembled WGS sequence"/>
</dbReference>
<keyword evidence="3" id="KW-1185">Reference proteome</keyword>
<feature type="region of interest" description="Disordered" evidence="1">
    <location>
        <begin position="62"/>
        <end position="82"/>
    </location>
</feature>
<dbReference type="EMBL" id="HG719337">
    <property type="protein sequence ID" value="CDJ57613.1"/>
    <property type="molecule type" value="Genomic_DNA"/>
</dbReference>
<evidence type="ECO:0000313" key="3">
    <source>
        <dbReference type="Proteomes" id="UP000030763"/>
    </source>
</evidence>
<evidence type="ECO:0000313" key="2">
    <source>
        <dbReference type="EMBL" id="CDJ57613.1"/>
    </source>
</evidence>
<dbReference type="GeneID" id="25335019"/>
<gene>
    <name evidence="2" type="ORF">EMWEY_00010330</name>
</gene>
<dbReference type="VEuPathDB" id="ToxoDB:EMWEY_00010330"/>
<protein>
    <submittedName>
        <fullName evidence="2">Alpha-glucosidase II, putative</fullName>
    </submittedName>
</protein>
<dbReference type="OrthoDB" id="349127at2759"/>
<organism evidence="2 3">
    <name type="scientific">Eimeria maxima</name>
    <name type="common">Coccidian parasite</name>
    <dbReference type="NCBI Taxonomy" id="5804"/>
    <lineage>
        <taxon>Eukaryota</taxon>
        <taxon>Sar</taxon>
        <taxon>Alveolata</taxon>
        <taxon>Apicomplexa</taxon>
        <taxon>Conoidasida</taxon>
        <taxon>Coccidia</taxon>
        <taxon>Eucoccidiorida</taxon>
        <taxon>Eimeriorina</taxon>
        <taxon>Eimeriidae</taxon>
        <taxon>Eimeria</taxon>
    </lineage>
</organism>
<name>U6M3H7_EIMMA</name>
<proteinExistence type="predicted"/>
<feature type="compositionally biased region" description="Basic and acidic residues" evidence="1">
    <location>
        <begin position="314"/>
        <end position="326"/>
    </location>
</feature>
<evidence type="ECO:0000256" key="1">
    <source>
        <dbReference type="SAM" id="MobiDB-lite"/>
    </source>
</evidence>
<feature type="compositionally biased region" description="Low complexity" evidence="1">
    <location>
        <begin position="215"/>
        <end position="227"/>
    </location>
</feature>
<dbReference type="Gene3D" id="2.60.40.1180">
    <property type="entry name" value="Golgi alpha-mannosidase II"/>
    <property type="match status" value="1"/>
</dbReference>
<reference evidence="2" key="1">
    <citation type="submission" date="2013-10" db="EMBL/GenBank/DDBJ databases">
        <title>Genomic analysis of the causative agents of coccidiosis in chickens.</title>
        <authorList>
            <person name="Reid A.J."/>
            <person name="Blake D."/>
            <person name="Billington K."/>
            <person name="Browne H."/>
            <person name="Dunn M."/>
            <person name="Hung S."/>
            <person name="Kawahara F."/>
            <person name="Miranda-Saavedra D."/>
            <person name="Mourier T."/>
            <person name="Nagra H."/>
            <person name="Otto T.D."/>
            <person name="Rawlings N."/>
            <person name="Sanchez A."/>
            <person name="Sanders M."/>
            <person name="Subramaniam C."/>
            <person name="Tay Y."/>
            <person name="Dear P."/>
            <person name="Doerig C."/>
            <person name="Gruber A."/>
            <person name="Parkinson J."/>
            <person name="Shirley M."/>
            <person name="Wan K.L."/>
            <person name="Berriman M."/>
            <person name="Tomley F."/>
            <person name="Pain A."/>
        </authorList>
    </citation>
    <scope>NUCLEOTIDE SEQUENCE [LARGE SCALE GENOMIC DNA]</scope>
    <source>
        <strain evidence="2">Weybridge</strain>
    </source>
</reference>
<sequence>MEYSLLGDPIIRPTWWLDPRSFYNSCSSSSNSSSSSSSSISEQSFLVGSQVYVQPIVHPMVEKDSQEQQQQQQQEQQQQRQHLKTVELNLPRGYVWYDADTGALCRSSATADQELSPASAAAAAATELTACMQQQQLQHQHLQHLQHLQQQQVYNNNSSKLVISATAAPLPVEGQGASWRFGQLEESESLNLSVSHVAIWGVCAHPVAAVLRNGQPQQQQQQQQQQQDQEEQEEEQLHFSVSQLPLDPEQDELSMQRKEFVAAAAADAAATYDNLDLGAPGEPAAAAAAAAAPAAAASGAVGLTAEQQAAAEEQQEKQEEQQQQHEQIRRRLASLLQQTTQGDELMLLLQQQQQQFIAPSYRVLIATPGVSMAAPSWTIELLL</sequence>
<dbReference type="AlphaFoldDB" id="U6M3H7"/>
<feature type="region of interest" description="Disordered" evidence="1">
    <location>
        <begin position="306"/>
        <end position="326"/>
    </location>
</feature>
<accession>U6M3H7</accession>
<reference evidence="2" key="2">
    <citation type="submission" date="2013-10" db="EMBL/GenBank/DDBJ databases">
        <authorList>
            <person name="Aslett M."/>
        </authorList>
    </citation>
    <scope>NUCLEOTIDE SEQUENCE [LARGE SCALE GENOMIC DNA]</scope>
    <source>
        <strain evidence="2">Weybridge</strain>
    </source>
</reference>
<dbReference type="RefSeq" id="XP_013334261.1">
    <property type="nucleotide sequence ID" value="XM_013478807.1"/>
</dbReference>
<dbReference type="InterPro" id="IPR013780">
    <property type="entry name" value="Glyco_hydro_b"/>
</dbReference>
<feature type="region of interest" description="Disordered" evidence="1">
    <location>
        <begin position="214"/>
        <end position="238"/>
    </location>
</feature>
<feature type="compositionally biased region" description="Low complexity" evidence="1">
    <location>
        <begin position="67"/>
        <end position="80"/>
    </location>
</feature>